<keyword evidence="1" id="KW-0456">Lyase</keyword>
<reference evidence="4 5" key="1">
    <citation type="submission" date="2019-11" db="EMBL/GenBank/DDBJ databases">
        <title>Whole-genome sequence of Rhodoplanes serenus DSM 18633, type strain.</title>
        <authorList>
            <person name="Kyndt J.A."/>
            <person name="Meyer T.E."/>
        </authorList>
    </citation>
    <scope>NUCLEOTIDE SEQUENCE [LARGE SCALE GENOMIC DNA]</scope>
    <source>
        <strain evidence="4 5">DSM 18633</strain>
    </source>
</reference>
<dbReference type="GO" id="GO:0005737">
    <property type="term" value="C:cytoplasm"/>
    <property type="evidence" value="ECO:0007669"/>
    <property type="project" value="TreeGrafter"/>
</dbReference>
<protein>
    <recommendedName>
        <fullName evidence="3">Fumarylacetoacetase-like C-terminal domain-containing protein</fullName>
    </recommendedName>
</protein>
<evidence type="ECO:0000313" key="5">
    <source>
        <dbReference type="Proteomes" id="UP000438991"/>
    </source>
</evidence>
<feature type="region of interest" description="Disordered" evidence="2">
    <location>
        <begin position="33"/>
        <end position="70"/>
    </location>
</feature>
<evidence type="ECO:0000256" key="1">
    <source>
        <dbReference type="ARBA" id="ARBA00023239"/>
    </source>
</evidence>
<feature type="compositionally biased region" description="Basic and acidic residues" evidence="2">
    <location>
        <begin position="39"/>
        <end position="49"/>
    </location>
</feature>
<evidence type="ECO:0000256" key="2">
    <source>
        <dbReference type="SAM" id="MobiDB-lite"/>
    </source>
</evidence>
<proteinExistence type="predicted"/>
<accession>A0A9X4XMD6</accession>
<dbReference type="SUPFAM" id="SSF56529">
    <property type="entry name" value="FAH"/>
    <property type="match status" value="1"/>
</dbReference>
<dbReference type="PANTHER" id="PTHR30143:SF0">
    <property type="entry name" value="2-KETO-4-PENTENOATE HYDRATASE"/>
    <property type="match status" value="1"/>
</dbReference>
<dbReference type="InterPro" id="IPR011234">
    <property type="entry name" value="Fumarylacetoacetase-like_C"/>
</dbReference>
<organism evidence="4 5">
    <name type="scientific">Rhodoplanes serenus</name>
    <dbReference type="NCBI Taxonomy" id="200615"/>
    <lineage>
        <taxon>Bacteria</taxon>
        <taxon>Pseudomonadati</taxon>
        <taxon>Pseudomonadota</taxon>
        <taxon>Alphaproteobacteria</taxon>
        <taxon>Hyphomicrobiales</taxon>
        <taxon>Nitrobacteraceae</taxon>
        <taxon>Rhodoplanes</taxon>
    </lineage>
</organism>
<comment type="caution">
    <text evidence="4">The sequence shown here is derived from an EMBL/GenBank/DDBJ whole genome shotgun (WGS) entry which is preliminary data.</text>
</comment>
<evidence type="ECO:0000259" key="3">
    <source>
        <dbReference type="Pfam" id="PF01557"/>
    </source>
</evidence>
<dbReference type="InterPro" id="IPR050772">
    <property type="entry name" value="Hydratase-Decarb/MhpD_sf"/>
</dbReference>
<dbReference type="PANTHER" id="PTHR30143">
    <property type="entry name" value="ACID HYDRATASE"/>
    <property type="match status" value="1"/>
</dbReference>
<evidence type="ECO:0000313" key="4">
    <source>
        <dbReference type="EMBL" id="MTW17803.1"/>
    </source>
</evidence>
<dbReference type="AlphaFoldDB" id="A0A9X4XMD6"/>
<dbReference type="Pfam" id="PF01557">
    <property type="entry name" value="FAA_hydrolase"/>
    <property type="match status" value="1"/>
</dbReference>
<dbReference type="InterPro" id="IPR036663">
    <property type="entry name" value="Fumarylacetoacetase_C_sf"/>
</dbReference>
<feature type="domain" description="Fumarylacetoacetase-like C-terminal" evidence="3">
    <location>
        <begin position="116"/>
        <end position="292"/>
    </location>
</feature>
<sequence>MSSIRRAVAGTASTTRRIATWFWSGAGWARAPSPTRVMKHPDAPRRAGHEGTTTMTMTSTTSPATSPLADPRLARGMAALMTLRDRAIAEGARPIGWKVGFSTPAALAKLGTKAPLVGFMLDRKVLAAGATVALSHFTGAPVAEPEIVVEIGTDLPGGGDEAAARAAIVALGPAIELVDVTPSDDPEAILAGDIYHRHVVLGPRASRPGGVTADLVSRVLRNATTVATPADVTANTGGLAMLVRHVADTVAALGLTLRAGDLIIAGSITAPLALTAEDRMLVHALDPIGEVSVRFA</sequence>
<dbReference type="Gene3D" id="3.90.850.10">
    <property type="entry name" value="Fumarylacetoacetase-like, C-terminal domain"/>
    <property type="match status" value="1"/>
</dbReference>
<dbReference type="EMBL" id="WNKV01000012">
    <property type="protein sequence ID" value="MTW17803.1"/>
    <property type="molecule type" value="Genomic_DNA"/>
</dbReference>
<name>A0A9X4XMD6_9BRAD</name>
<gene>
    <name evidence="4" type="ORF">GJ689_16470</name>
</gene>
<feature type="compositionally biased region" description="Low complexity" evidence="2">
    <location>
        <begin position="52"/>
        <end position="67"/>
    </location>
</feature>
<dbReference type="Proteomes" id="UP000438991">
    <property type="component" value="Unassembled WGS sequence"/>
</dbReference>
<dbReference type="GO" id="GO:0008684">
    <property type="term" value="F:2-oxopent-4-enoate hydratase activity"/>
    <property type="evidence" value="ECO:0007669"/>
    <property type="project" value="TreeGrafter"/>
</dbReference>